<evidence type="ECO:0000256" key="5">
    <source>
        <dbReference type="ARBA" id="ARBA00023136"/>
    </source>
</evidence>
<feature type="transmembrane region" description="Helical" evidence="6">
    <location>
        <begin position="121"/>
        <end position="141"/>
    </location>
</feature>
<evidence type="ECO:0000256" key="2">
    <source>
        <dbReference type="ARBA" id="ARBA00006565"/>
    </source>
</evidence>
<keyword evidence="9" id="KW-1185">Reference proteome</keyword>
<dbReference type="Pfam" id="PF10277">
    <property type="entry name" value="Frag1"/>
    <property type="match status" value="1"/>
</dbReference>
<comment type="caution">
    <text evidence="8">The sequence shown here is derived from an EMBL/GenBank/DDBJ whole genome shotgun (WGS) entry which is preliminary data.</text>
</comment>
<reference evidence="8 9" key="1">
    <citation type="submission" date="2022-05" db="EMBL/GenBank/DDBJ databases">
        <authorList>
            <consortium name="Genoscope - CEA"/>
            <person name="William W."/>
        </authorList>
    </citation>
    <scope>NUCLEOTIDE SEQUENCE [LARGE SCALE GENOMIC DNA]</scope>
</reference>
<accession>A0ABN8N0E1</accession>
<evidence type="ECO:0000313" key="9">
    <source>
        <dbReference type="Proteomes" id="UP001159427"/>
    </source>
</evidence>
<feature type="transmembrane region" description="Helical" evidence="6">
    <location>
        <begin position="57"/>
        <end position="75"/>
    </location>
</feature>
<evidence type="ECO:0000256" key="3">
    <source>
        <dbReference type="ARBA" id="ARBA00022692"/>
    </source>
</evidence>
<feature type="transmembrane region" description="Helical" evidence="6">
    <location>
        <begin position="96"/>
        <end position="115"/>
    </location>
</feature>
<evidence type="ECO:0000259" key="7">
    <source>
        <dbReference type="Pfam" id="PF10277"/>
    </source>
</evidence>
<dbReference type="EMBL" id="CALNXI010000705">
    <property type="protein sequence ID" value="CAH3037033.1"/>
    <property type="molecule type" value="Genomic_DNA"/>
</dbReference>
<comment type="similarity">
    <text evidence="2">Belongs to the DRAM/TMEM150 family.</text>
</comment>
<feature type="domain" description="CWH43-like N-terminal" evidence="7">
    <location>
        <begin position="42"/>
        <end position="241"/>
    </location>
</feature>
<evidence type="ECO:0000313" key="8">
    <source>
        <dbReference type="EMBL" id="CAH3037033.1"/>
    </source>
</evidence>
<evidence type="ECO:0000256" key="1">
    <source>
        <dbReference type="ARBA" id="ARBA00004127"/>
    </source>
</evidence>
<feature type="transmembrane region" description="Helical" evidence="6">
    <location>
        <begin position="211"/>
        <end position="233"/>
    </location>
</feature>
<keyword evidence="3 6" id="KW-0812">Transmembrane</keyword>
<dbReference type="PANTHER" id="PTHR21324">
    <property type="entry name" value="FASTING-INDUCIBLE INTEGRAL MEMBRANE PROTEIN TM6P1-RELATED"/>
    <property type="match status" value="1"/>
</dbReference>
<feature type="transmembrane region" description="Helical" evidence="6">
    <location>
        <begin position="6"/>
        <end position="23"/>
    </location>
</feature>
<dbReference type="Proteomes" id="UP001159427">
    <property type="component" value="Unassembled WGS sequence"/>
</dbReference>
<keyword evidence="5 6" id="KW-0472">Membrane</keyword>
<feature type="transmembrane region" description="Helical" evidence="6">
    <location>
        <begin position="161"/>
        <end position="181"/>
    </location>
</feature>
<evidence type="ECO:0000256" key="6">
    <source>
        <dbReference type="SAM" id="Phobius"/>
    </source>
</evidence>
<protein>
    <recommendedName>
        <fullName evidence="7">CWH43-like N-terminal domain-containing protein</fullName>
    </recommendedName>
</protein>
<evidence type="ECO:0000256" key="4">
    <source>
        <dbReference type="ARBA" id="ARBA00022989"/>
    </source>
</evidence>
<comment type="subcellular location">
    <subcellularLocation>
        <location evidence="1">Endomembrane system</location>
        <topology evidence="1">Multi-pass membrane protein</topology>
    </subcellularLocation>
</comment>
<dbReference type="InterPro" id="IPR050911">
    <property type="entry name" value="DRAM/TMEM150_Autophagy_Mod"/>
</dbReference>
<keyword evidence="4 6" id="KW-1133">Transmembrane helix</keyword>
<proteinExistence type="inferred from homology"/>
<dbReference type="InterPro" id="IPR019402">
    <property type="entry name" value="CWH43_N"/>
</dbReference>
<name>A0ABN8N0E1_9CNID</name>
<organism evidence="8 9">
    <name type="scientific">Porites evermanni</name>
    <dbReference type="NCBI Taxonomy" id="104178"/>
    <lineage>
        <taxon>Eukaryota</taxon>
        <taxon>Metazoa</taxon>
        <taxon>Cnidaria</taxon>
        <taxon>Anthozoa</taxon>
        <taxon>Hexacorallia</taxon>
        <taxon>Scleractinia</taxon>
        <taxon>Fungiina</taxon>
        <taxon>Poritidae</taxon>
        <taxon>Porites</taxon>
    </lineage>
</organism>
<sequence>MASGIVYLELLPVVLGFFALVAFVTSNLELALELLSLFCIFLYKISDAGARPPQSCIFGQFLNISAVIAFVAMYIHYKHVTEFNITALPLIQKLNYWSLWIGALSCLGLSVVANFQVVNSLPVHMIGALMIFGLGMVYCWIQAVISQKMRRQAMSSALSCYTRFALSFLVTVFFIITLVAGNVSVAEYNKNAINGTKHTYDRRWKESDKGYQAHLASTFSEWLMSICFLLYFLTFFREFRKIIVHIQVRPKNAEIFSSGEHDEARIVV</sequence>
<dbReference type="PANTHER" id="PTHR21324:SF2">
    <property type="entry name" value="EG:22E5.9 PROTEIN"/>
    <property type="match status" value="1"/>
</dbReference>
<gene>
    <name evidence="8" type="ORF">PEVE_00039722</name>
</gene>